<dbReference type="GO" id="GO:0000981">
    <property type="term" value="F:DNA-binding transcription factor activity, RNA polymerase II-specific"/>
    <property type="evidence" value="ECO:0007669"/>
    <property type="project" value="InterPro"/>
</dbReference>
<dbReference type="Proteomes" id="UP001229421">
    <property type="component" value="Unassembled WGS sequence"/>
</dbReference>
<feature type="coiled-coil region" evidence="6">
    <location>
        <begin position="140"/>
        <end position="167"/>
    </location>
</feature>
<dbReference type="CDD" id="cd00266">
    <property type="entry name" value="MADS_SRF_like"/>
    <property type="match status" value="1"/>
</dbReference>
<evidence type="ECO:0000256" key="2">
    <source>
        <dbReference type="ARBA" id="ARBA00023015"/>
    </source>
</evidence>
<evidence type="ECO:0000256" key="1">
    <source>
        <dbReference type="ARBA" id="ARBA00004123"/>
    </source>
</evidence>
<dbReference type="InterPro" id="IPR002100">
    <property type="entry name" value="TF_MADSbox"/>
</dbReference>
<dbReference type="GO" id="GO:0046983">
    <property type="term" value="F:protein dimerization activity"/>
    <property type="evidence" value="ECO:0007669"/>
    <property type="project" value="InterPro"/>
</dbReference>
<dbReference type="PANTHER" id="PTHR11945">
    <property type="entry name" value="MADS BOX PROTEIN"/>
    <property type="match status" value="1"/>
</dbReference>
<dbReference type="InterPro" id="IPR033897">
    <property type="entry name" value="SRF-like_MADS-box"/>
</dbReference>
<sequence>MHFLCSPNNMTRSMVKYQFIEDERARNVTMRKRKASLLKKISELKILCDVDACLVMYEKDDSPPEVWPSLSQAHHVIQRFKESHLWSSNAMQDHATFLKKSIAKMKKHLEKEKEKNSKHLMVKCLFDANALSGIDNQEVLDGLRSSVESEIEEIDELIQEAKEKANKKVFRTFF</sequence>
<dbReference type="Gene3D" id="3.40.1810.10">
    <property type="entry name" value="Transcription factor, MADS-box"/>
    <property type="match status" value="1"/>
</dbReference>
<keyword evidence="5" id="KW-0539">Nucleus</keyword>
<keyword evidence="2" id="KW-0805">Transcription regulation</keyword>
<protein>
    <recommendedName>
        <fullName evidence="7">MADS-box domain-containing protein</fullName>
    </recommendedName>
</protein>
<proteinExistence type="predicted"/>
<keyword evidence="6" id="KW-0175">Coiled coil</keyword>
<feature type="domain" description="MADS-box" evidence="7">
    <location>
        <begin position="10"/>
        <end position="57"/>
    </location>
</feature>
<accession>A0AAD8KFM5</accession>
<evidence type="ECO:0000259" key="7">
    <source>
        <dbReference type="PROSITE" id="PS50066"/>
    </source>
</evidence>
<dbReference type="SUPFAM" id="SSF55455">
    <property type="entry name" value="SRF-like"/>
    <property type="match status" value="1"/>
</dbReference>
<organism evidence="8 9">
    <name type="scientific">Tagetes erecta</name>
    <name type="common">African marigold</name>
    <dbReference type="NCBI Taxonomy" id="13708"/>
    <lineage>
        <taxon>Eukaryota</taxon>
        <taxon>Viridiplantae</taxon>
        <taxon>Streptophyta</taxon>
        <taxon>Embryophyta</taxon>
        <taxon>Tracheophyta</taxon>
        <taxon>Spermatophyta</taxon>
        <taxon>Magnoliopsida</taxon>
        <taxon>eudicotyledons</taxon>
        <taxon>Gunneridae</taxon>
        <taxon>Pentapetalae</taxon>
        <taxon>asterids</taxon>
        <taxon>campanulids</taxon>
        <taxon>Asterales</taxon>
        <taxon>Asteraceae</taxon>
        <taxon>Asteroideae</taxon>
        <taxon>Heliantheae alliance</taxon>
        <taxon>Tageteae</taxon>
        <taxon>Tagetes</taxon>
    </lineage>
</organism>
<dbReference type="GO" id="GO:0005634">
    <property type="term" value="C:nucleus"/>
    <property type="evidence" value="ECO:0007669"/>
    <property type="project" value="UniProtKB-SubCell"/>
</dbReference>
<evidence type="ECO:0000256" key="5">
    <source>
        <dbReference type="ARBA" id="ARBA00023242"/>
    </source>
</evidence>
<dbReference type="InterPro" id="IPR036879">
    <property type="entry name" value="TF_MADSbox_sf"/>
</dbReference>
<comment type="subcellular location">
    <subcellularLocation>
        <location evidence="1">Nucleus</location>
    </subcellularLocation>
</comment>
<comment type="caution">
    <text evidence="8">The sequence shown here is derived from an EMBL/GenBank/DDBJ whole genome shotgun (WGS) entry which is preliminary data.</text>
</comment>
<dbReference type="PRINTS" id="PR00404">
    <property type="entry name" value="MADSDOMAIN"/>
</dbReference>
<evidence type="ECO:0000313" key="8">
    <source>
        <dbReference type="EMBL" id="KAK1421903.1"/>
    </source>
</evidence>
<dbReference type="Pfam" id="PF00319">
    <property type="entry name" value="SRF-TF"/>
    <property type="match status" value="1"/>
</dbReference>
<dbReference type="EMBL" id="JAUHHV010000006">
    <property type="protein sequence ID" value="KAK1421903.1"/>
    <property type="molecule type" value="Genomic_DNA"/>
</dbReference>
<keyword evidence="4" id="KW-0804">Transcription</keyword>
<keyword evidence="3" id="KW-0238">DNA-binding</keyword>
<dbReference type="PANTHER" id="PTHR11945:SF387">
    <property type="entry name" value="AGAMOUS-LIKE MADS-BOX PROTEIN AGL80"/>
    <property type="match status" value="1"/>
</dbReference>
<dbReference type="GO" id="GO:0000978">
    <property type="term" value="F:RNA polymerase II cis-regulatory region sequence-specific DNA binding"/>
    <property type="evidence" value="ECO:0007669"/>
    <property type="project" value="TreeGrafter"/>
</dbReference>
<name>A0AAD8KFM5_TARER</name>
<gene>
    <name evidence="8" type="ORF">QVD17_24624</name>
</gene>
<dbReference type="GO" id="GO:0045944">
    <property type="term" value="P:positive regulation of transcription by RNA polymerase II"/>
    <property type="evidence" value="ECO:0007669"/>
    <property type="project" value="InterPro"/>
</dbReference>
<reference evidence="8" key="1">
    <citation type="journal article" date="2023" name="bioRxiv">
        <title>Improved chromosome-level genome assembly for marigold (Tagetes erecta).</title>
        <authorList>
            <person name="Jiang F."/>
            <person name="Yuan L."/>
            <person name="Wang S."/>
            <person name="Wang H."/>
            <person name="Xu D."/>
            <person name="Wang A."/>
            <person name="Fan W."/>
        </authorList>
    </citation>
    <scope>NUCLEOTIDE SEQUENCE</scope>
    <source>
        <strain evidence="8">WSJ</strain>
        <tissue evidence="8">Leaf</tissue>
    </source>
</reference>
<keyword evidence="9" id="KW-1185">Reference proteome</keyword>
<evidence type="ECO:0000256" key="4">
    <source>
        <dbReference type="ARBA" id="ARBA00023163"/>
    </source>
</evidence>
<evidence type="ECO:0000256" key="6">
    <source>
        <dbReference type="SAM" id="Coils"/>
    </source>
</evidence>
<dbReference type="SMART" id="SM00432">
    <property type="entry name" value="MADS"/>
    <property type="match status" value="1"/>
</dbReference>
<dbReference type="PROSITE" id="PS50066">
    <property type="entry name" value="MADS_BOX_2"/>
    <property type="match status" value="1"/>
</dbReference>
<dbReference type="AlphaFoldDB" id="A0AAD8KFM5"/>
<evidence type="ECO:0000313" key="9">
    <source>
        <dbReference type="Proteomes" id="UP001229421"/>
    </source>
</evidence>
<evidence type="ECO:0000256" key="3">
    <source>
        <dbReference type="ARBA" id="ARBA00023125"/>
    </source>
</evidence>